<dbReference type="InterPro" id="IPR044857">
    <property type="entry name" value="T7SS_EccB_R1"/>
</dbReference>
<evidence type="ECO:0000313" key="11">
    <source>
        <dbReference type="EMBL" id="MFD2420686.1"/>
    </source>
</evidence>
<feature type="transmembrane region" description="Helical" evidence="10">
    <location>
        <begin position="41"/>
        <end position="61"/>
    </location>
</feature>
<comment type="subcellular location">
    <subcellularLocation>
        <location evidence="1">Cell membrane</location>
        <topology evidence="1">Single-pass membrane protein</topology>
    </subcellularLocation>
</comment>
<gene>
    <name evidence="11" type="primary">eccB</name>
    <name evidence="11" type="ORF">ACFSXZ_30595</name>
</gene>
<dbReference type="Proteomes" id="UP001597417">
    <property type="component" value="Unassembled WGS sequence"/>
</dbReference>
<dbReference type="EMBL" id="JBHUKR010000020">
    <property type="protein sequence ID" value="MFD2420686.1"/>
    <property type="molecule type" value="Genomic_DNA"/>
</dbReference>
<evidence type="ECO:0000256" key="1">
    <source>
        <dbReference type="ARBA" id="ARBA00004162"/>
    </source>
</evidence>
<keyword evidence="3" id="KW-1003">Cell membrane</keyword>
<reference evidence="12" key="1">
    <citation type="journal article" date="2019" name="Int. J. Syst. Evol. Microbiol.">
        <title>The Global Catalogue of Microorganisms (GCM) 10K type strain sequencing project: providing services to taxonomists for standard genome sequencing and annotation.</title>
        <authorList>
            <consortium name="The Broad Institute Genomics Platform"/>
            <consortium name="The Broad Institute Genome Sequencing Center for Infectious Disease"/>
            <person name="Wu L."/>
            <person name="Ma J."/>
        </authorList>
    </citation>
    <scope>NUCLEOTIDE SEQUENCE [LARGE SCALE GENOMIC DNA]</scope>
    <source>
        <strain evidence="12">CGMCC 4.7645</strain>
    </source>
</reference>
<accession>A0ABW5G3E0</accession>
<keyword evidence="7" id="KW-0067">ATP-binding</keyword>
<dbReference type="RefSeq" id="WP_378268873.1">
    <property type="nucleotide sequence ID" value="NZ_JBHUKR010000020.1"/>
</dbReference>
<dbReference type="Gene3D" id="2.40.50.910">
    <property type="entry name" value="Type VII secretion system EccB, repeat 3 domain"/>
    <property type="match status" value="1"/>
</dbReference>
<dbReference type="Pfam" id="PF05108">
    <property type="entry name" value="T7SS_ESX1_EccB"/>
    <property type="match status" value="1"/>
</dbReference>
<evidence type="ECO:0000256" key="2">
    <source>
        <dbReference type="ARBA" id="ARBA00008149"/>
    </source>
</evidence>
<evidence type="ECO:0000256" key="8">
    <source>
        <dbReference type="ARBA" id="ARBA00022989"/>
    </source>
</evidence>
<keyword evidence="12" id="KW-1185">Reference proteome</keyword>
<evidence type="ECO:0000256" key="5">
    <source>
        <dbReference type="ARBA" id="ARBA00022741"/>
    </source>
</evidence>
<protein>
    <submittedName>
        <fullName evidence="11">Type VII secretion protein EccB</fullName>
    </submittedName>
</protein>
<keyword evidence="6" id="KW-0378">Hydrolase</keyword>
<dbReference type="PANTHER" id="PTHR40765">
    <property type="entry name" value="ESX-2 SECRETION SYSTEM ATPASE ECCB2"/>
    <property type="match status" value="1"/>
</dbReference>
<keyword evidence="9 10" id="KW-0472">Membrane</keyword>
<dbReference type="InterPro" id="IPR007795">
    <property type="entry name" value="T7SS_EccB"/>
</dbReference>
<proteinExistence type="inferred from homology"/>
<evidence type="ECO:0000256" key="4">
    <source>
        <dbReference type="ARBA" id="ARBA00022692"/>
    </source>
</evidence>
<comment type="similarity">
    <text evidence="2">Belongs to the EccB family.</text>
</comment>
<evidence type="ECO:0000313" key="12">
    <source>
        <dbReference type="Proteomes" id="UP001597417"/>
    </source>
</evidence>
<sequence>MQSRKDQVQAYFFVVGRLFSALTHGKPDILETPSRRFSTGVTLGGVLGGLLIGIFAIIGIYSPGTTNAWEKPGSIIIDKETGARFLFLDGKLRPVLNFSSAKLATGSGSGSTSAAAIVAVSANSLSGVPVGPPIGIPGAPDAIPQPGRLDRGPWTVCVGTGTTPAVTVLLGEHPGSPLADSEGLLVSTTDDSKYLLWRGTRYRLANSTVLAALGLNSTTPLQVPANWLNPIPPGRDLTVPKIDGTGSPGPVIDGRQSIVGQIYEAKNPALGTDQVFVVRQDGLAPLNPTTESLLLSAPSTKNAYAGGEVAPIPVSPAGMAAVPTAAGAADLAGYPSPMPHMVNDSLSQGTQPCARFDVGGNPGTTLLTVPTGEVNASSAPAGKHLAGVTADQVGIPAGTGVLARDLPAQGASGGTEFLVTDFGVKFPLPGNSAAALGYSDDSAADVPNQLLALLPTGPVLSPTAALAEGSP</sequence>
<evidence type="ECO:0000256" key="7">
    <source>
        <dbReference type="ARBA" id="ARBA00022840"/>
    </source>
</evidence>
<keyword evidence="5" id="KW-0547">Nucleotide-binding</keyword>
<evidence type="ECO:0000256" key="10">
    <source>
        <dbReference type="SAM" id="Phobius"/>
    </source>
</evidence>
<evidence type="ECO:0000256" key="9">
    <source>
        <dbReference type="ARBA" id="ARBA00023136"/>
    </source>
</evidence>
<organism evidence="11 12">
    <name type="scientific">Amycolatopsis pigmentata</name>
    <dbReference type="NCBI Taxonomy" id="450801"/>
    <lineage>
        <taxon>Bacteria</taxon>
        <taxon>Bacillati</taxon>
        <taxon>Actinomycetota</taxon>
        <taxon>Actinomycetes</taxon>
        <taxon>Pseudonocardiales</taxon>
        <taxon>Pseudonocardiaceae</taxon>
        <taxon>Amycolatopsis</taxon>
    </lineage>
</organism>
<dbReference type="InterPro" id="IPR042485">
    <property type="entry name" value="T7SS_EccB_R3"/>
</dbReference>
<evidence type="ECO:0000256" key="3">
    <source>
        <dbReference type="ARBA" id="ARBA00022475"/>
    </source>
</evidence>
<dbReference type="PANTHER" id="PTHR40765:SF2">
    <property type="entry name" value="ESX-2 SECRETION SYSTEM ATPASE ECCB2"/>
    <property type="match status" value="1"/>
</dbReference>
<comment type="caution">
    <text evidence="11">The sequence shown here is derived from an EMBL/GenBank/DDBJ whole genome shotgun (WGS) entry which is preliminary data.</text>
</comment>
<name>A0ABW5G3E0_9PSEU</name>
<dbReference type="NCBIfam" id="TIGR03919">
    <property type="entry name" value="T7SS_EccB"/>
    <property type="match status" value="1"/>
</dbReference>
<dbReference type="Gene3D" id="3.30.2390.20">
    <property type="entry name" value="Type VII secretion system EccB, repeat 1 domain"/>
    <property type="match status" value="1"/>
</dbReference>
<keyword evidence="4 10" id="KW-0812">Transmembrane</keyword>
<evidence type="ECO:0000256" key="6">
    <source>
        <dbReference type="ARBA" id="ARBA00022801"/>
    </source>
</evidence>
<keyword evidence="8 10" id="KW-1133">Transmembrane helix</keyword>